<dbReference type="AlphaFoldDB" id="G6AYK6"/>
<reference evidence="1 2" key="1">
    <citation type="submission" date="2011-08" db="EMBL/GenBank/DDBJ databases">
        <authorList>
            <person name="Weinstock G."/>
            <person name="Sodergren E."/>
            <person name="Clifton S."/>
            <person name="Fulton L."/>
            <person name="Fulton B."/>
            <person name="Courtney L."/>
            <person name="Fronick C."/>
            <person name="Harrison M."/>
            <person name="Strong C."/>
            <person name="Farmer C."/>
            <person name="Delahaunty K."/>
            <person name="Markovic C."/>
            <person name="Hall O."/>
            <person name="Minx P."/>
            <person name="Tomlinson C."/>
            <person name="Mitreva M."/>
            <person name="Hou S."/>
            <person name="Chen J."/>
            <person name="Wollam A."/>
            <person name="Pepin K.H."/>
            <person name="Johnson M."/>
            <person name="Bhonagiri V."/>
            <person name="Zhang X."/>
            <person name="Suruliraj S."/>
            <person name="Warren W."/>
            <person name="Chinwalla A."/>
            <person name="Mardis E.R."/>
            <person name="Wilson R.K."/>
        </authorList>
    </citation>
    <scope>NUCLEOTIDE SEQUENCE [LARGE SCALE GENOMIC DNA]</scope>
    <source>
        <strain evidence="1 2">DSM 18206</strain>
    </source>
</reference>
<organism evidence="1 2">
    <name type="scientific">Leyella stercorea DSM 18206</name>
    <dbReference type="NCBI Taxonomy" id="1002367"/>
    <lineage>
        <taxon>Bacteria</taxon>
        <taxon>Pseudomonadati</taxon>
        <taxon>Bacteroidota</taxon>
        <taxon>Bacteroidia</taxon>
        <taxon>Bacteroidales</taxon>
        <taxon>Prevotellaceae</taxon>
        <taxon>Leyella</taxon>
    </lineage>
</organism>
<gene>
    <name evidence="1" type="ORF">HMPREF0673_01716</name>
</gene>
<dbReference type="EMBL" id="AFZZ01000153">
    <property type="protein sequence ID" value="EHJ39173.1"/>
    <property type="molecule type" value="Genomic_DNA"/>
</dbReference>
<dbReference type="Proteomes" id="UP000004407">
    <property type="component" value="Unassembled WGS sequence"/>
</dbReference>
<accession>G6AYK6</accession>
<evidence type="ECO:0000313" key="2">
    <source>
        <dbReference type="Proteomes" id="UP000004407"/>
    </source>
</evidence>
<protein>
    <submittedName>
        <fullName evidence="1">Uncharacterized protein</fullName>
    </submittedName>
</protein>
<name>G6AYK6_9BACT</name>
<sequence>RSFWRKIFSHGLHGYAQIRRAHKNIFPQKPQNPQKLLAEKKNL</sequence>
<evidence type="ECO:0000313" key="1">
    <source>
        <dbReference type="EMBL" id="EHJ39173.1"/>
    </source>
</evidence>
<dbReference type="HOGENOM" id="CLU_3226492_0_0_10"/>
<comment type="caution">
    <text evidence="1">The sequence shown here is derived from an EMBL/GenBank/DDBJ whole genome shotgun (WGS) entry which is preliminary data.</text>
</comment>
<proteinExistence type="predicted"/>
<feature type="non-terminal residue" evidence="1">
    <location>
        <position position="1"/>
    </location>
</feature>